<name>A0A9P8Q024_WICPI</name>
<proteinExistence type="predicted"/>
<accession>A0A9P8Q024</accession>
<gene>
    <name evidence="1" type="ORF">WICPIJ_008124</name>
</gene>
<protein>
    <submittedName>
        <fullName evidence="1">Uncharacterized protein</fullName>
    </submittedName>
</protein>
<evidence type="ECO:0000313" key="2">
    <source>
        <dbReference type="Proteomes" id="UP000774326"/>
    </source>
</evidence>
<organism evidence="1 2">
    <name type="scientific">Wickerhamomyces pijperi</name>
    <name type="common">Yeast</name>
    <name type="synonym">Pichia pijperi</name>
    <dbReference type="NCBI Taxonomy" id="599730"/>
    <lineage>
        <taxon>Eukaryota</taxon>
        <taxon>Fungi</taxon>
        <taxon>Dikarya</taxon>
        <taxon>Ascomycota</taxon>
        <taxon>Saccharomycotina</taxon>
        <taxon>Saccharomycetes</taxon>
        <taxon>Phaffomycetales</taxon>
        <taxon>Wickerhamomycetaceae</taxon>
        <taxon>Wickerhamomyces</taxon>
    </lineage>
</organism>
<keyword evidence="2" id="KW-1185">Reference proteome</keyword>
<dbReference type="AlphaFoldDB" id="A0A9P8Q024"/>
<reference evidence="1" key="1">
    <citation type="journal article" date="2021" name="Open Biol.">
        <title>Shared evolutionary footprints suggest mitochondrial oxidative damage underlies multiple complex I losses in fungi.</title>
        <authorList>
            <person name="Schikora-Tamarit M.A."/>
            <person name="Marcet-Houben M."/>
            <person name="Nosek J."/>
            <person name="Gabaldon T."/>
        </authorList>
    </citation>
    <scope>NUCLEOTIDE SEQUENCE</scope>
    <source>
        <strain evidence="1">CBS2887</strain>
    </source>
</reference>
<dbReference type="Proteomes" id="UP000774326">
    <property type="component" value="Unassembled WGS sequence"/>
</dbReference>
<sequence>MIFGIVFLGQIVSGMVWVTIPADKAGVMVLDIQYPNLSARYSLGFCYNESFATTQAINFQYDTGSDLFDEVLELARVSGYNLSDLHNLLNVTDNTEERQLYAKSVLELIDSAYAEADGVLEKRTIMNLDFANPSNYV</sequence>
<reference evidence="1" key="2">
    <citation type="submission" date="2021-01" db="EMBL/GenBank/DDBJ databases">
        <authorList>
            <person name="Schikora-Tamarit M.A."/>
        </authorList>
    </citation>
    <scope>NUCLEOTIDE SEQUENCE</scope>
    <source>
        <strain evidence="1">CBS2887</strain>
    </source>
</reference>
<dbReference type="EMBL" id="JAEUBG010004672">
    <property type="protein sequence ID" value="KAH3680727.1"/>
    <property type="molecule type" value="Genomic_DNA"/>
</dbReference>
<comment type="caution">
    <text evidence="1">The sequence shown here is derived from an EMBL/GenBank/DDBJ whole genome shotgun (WGS) entry which is preliminary data.</text>
</comment>
<evidence type="ECO:0000313" key="1">
    <source>
        <dbReference type="EMBL" id="KAH3680727.1"/>
    </source>
</evidence>